<dbReference type="AlphaFoldDB" id="I0H9S6"/>
<dbReference type="HOGENOM" id="CLU_2598166_0_0_11"/>
<protein>
    <submittedName>
        <fullName evidence="2">Uncharacterized protein</fullName>
    </submittedName>
</protein>
<dbReference type="STRING" id="512565.AMIS_45430"/>
<reference evidence="2 3" key="1">
    <citation type="submission" date="2012-02" db="EMBL/GenBank/DDBJ databases">
        <title>Complete genome sequence of Actinoplanes missouriensis 431 (= NBRC 102363).</title>
        <authorList>
            <person name="Ohnishi Y."/>
            <person name="Ishikawa J."/>
            <person name="Sekine M."/>
            <person name="Hosoyama A."/>
            <person name="Harada T."/>
            <person name="Narita H."/>
            <person name="Hata T."/>
            <person name="Konno Y."/>
            <person name="Tutikane K."/>
            <person name="Fujita N."/>
            <person name="Horinouchi S."/>
            <person name="Hayakawa M."/>
        </authorList>
    </citation>
    <scope>NUCLEOTIDE SEQUENCE [LARGE SCALE GENOMIC DNA]</scope>
    <source>
        <strain evidence="3">ATCC 14538 / DSM 43046 / CBS 188.64 / JCM 3121 / NBRC 102363 / NCIMB 12654 / NRRL B-3342 / UNCC 431</strain>
    </source>
</reference>
<dbReference type="EMBL" id="AP012319">
    <property type="protein sequence ID" value="BAL89763.1"/>
    <property type="molecule type" value="Genomic_DNA"/>
</dbReference>
<evidence type="ECO:0000313" key="2">
    <source>
        <dbReference type="EMBL" id="BAL89763.1"/>
    </source>
</evidence>
<keyword evidence="1" id="KW-0472">Membrane</keyword>
<evidence type="ECO:0000313" key="3">
    <source>
        <dbReference type="Proteomes" id="UP000007882"/>
    </source>
</evidence>
<dbReference type="Proteomes" id="UP000007882">
    <property type="component" value="Chromosome"/>
</dbReference>
<organism evidence="2 3">
    <name type="scientific">Actinoplanes missouriensis (strain ATCC 14538 / DSM 43046 / CBS 188.64 / JCM 3121 / NBRC 102363 / NCIMB 12654 / NRRL B-3342 / UNCC 431)</name>
    <dbReference type="NCBI Taxonomy" id="512565"/>
    <lineage>
        <taxon>Bacteria</taxon>
        <taxon>Bacillati</taxon>
        <taxon>Actinomycetota</taxon>
        <taxon>Actinomycetes</taxon>
        <taxon>Micromonosporales</taxon>
        <taxon>Micromonosporaceae</taxon>
        <taxon>Actinoplanes</taxon>
    </lineage>
</organism>
<keyword evidence="1" id="KW-1133">Transmembrane helix</keyword>
<evidence type="ECO:0000256" key="1">
    <source>
        <dbReference type="SAM" id="Phobius"/>
    </source>
</evidence>
<accession>I0H9S6</accession>
<dbReference type="eggNOG" id="COG0428">
    <property type="taxonomic scope" value="Bacteria"/>
</dbReference>
<feature type="transmembrane region" description="Helical" evidence="1">
    <location>
        <begin position="31"/>
        <end position="51"/>
    </location>
</feature>
<keyword evidence="1" id="KW-0812">Transmembrane</keyword>
<feature type="transmembrane region" description="Helical" evidence="1">
    <location>
        <begin position="58"/>
        <end position="76"/>
    </location>
</feature>
<keyword evidence="3" id="KW-1185">Reference proteome</keyword>
<proteinExistence type="predicted"/>
<dbReference type="PATRIC" id="fig|512565.3.peg.4528"/>
<dbReference type="RefSeq" id="WP_014444653.1">
    <property type="nucleotide sequence ID" value="NC_017093.1"/>
</dbReference>
<gene>
    <name evidence="2" type="ordered locus">AMIS_45430</name>
</gene>
<dbReference type="KEGG" id="ams:AMIS_45430"/>
<name>I0H9S6_ACTM4</name>
<sequence length="79" mass="7863">MNALIFGAIASSALVLGALLGARIQLPKALLAAMLAFAAGAVLASLADTLMPEAYEKGGPLVALSTTSGFVLSFVLSTL</sequence>